<sequence length="84" mass="9009">MVNRTMNIFSSRKPDMYAETRRRGTLPMISPLEGEMSPKVTEGGSDLTARQTASVAFRATPLCPAGHLPLKGGDRHAATVGGPR</sequence>
<feature type="region of interest" description="Disordered" evidence="1">
    <location>
        <begin position="1"/>
        <end position="23"/>
    </location>
</feature>
<dbReference type="AlphaFoldDB" id="A0A068TA53"/>
<dbReference type="Proteomes" id="UP000028186">
    <property type="component" value="Chromosome I"/>
</dbReference>
<evidence type="ECO:0000313" key="3">
    <source>
        <dbReference type="Proteomes" id="UP000028186"/>
    </source>
</evidence>
<evidence type="ECO:0000313" key="2">
    <source>
        <dbReference type="EMBL" id="CDN54979.1"/>
    </source>
</evidence>
<accession>A0A068TA53</accession>
<name>A0A068TA53_NEOGA</name>
<feature type="region of interest" description="Disordered" evidence="1">
    <location>
        <begin position="64"/>
        <end position="84"/>
    </location>
</feature>
<evidence type="ECO:0000256" key="1">
    <source>
        <dbReference type="SAM" id="MobiDB-lite"/>
    </source>
</evidence>
<dbReference type="EMBL" id="HG938355">
    <property type="protein sequence ID" value="CDN54979.1"/>
    <property type="molecule type" value="Genomic_DNA"/>
</dbReference>
<dbReference type="HOGENOM" id="CLU_2524124_0_0_5"/>
<organism evidence="2 3">
    <name type="scientific">Neorhizobium galegae bv. officinalis bv. officinalis str. HAMBI 1141</name>
    <dbReference type="NCBI Taxonomy" id="1028801"/>
    <lineage>
        <taxon>Bacteria</taxon>
        <taxon>Pseudomonadati</taxon>
        <taxon>Pseudomonadota</taxon>
        <taxon>Alphaproteobacteria</taxon>
        <taxon>Hyphomicrobiales</taxon>
        <taxon>Rhizobiaceae</taxon>
        <taxon>Rhizobium/Agrobacterium group</taxon>
        <taxon>Neorhizobium</taxon>
    </lineage>
</organism>
<reference evidence="3" key="1">
    <citation type="journal article" date="2014" name="BMC Genomics">
        <title>Genome sequencing of two Neorhizobium galegae strains reveals a noeT gene responsible for the unusual acetylation of the nodulation factors.</title>
        <authorList>
            <person name="Osterman J."/>
            <person name="Marsh J."/>
            <person name="Laine P.K."/>
            <person name="Zeng Z."/>
            <person name="Alatalo E."/>
            <person name="Sullivan J.T."/>
            <person name="Young J.P."/>
            <person name="Thomas-Oates J."/>
            <person name="Paulin L."/>
            <person name="Lindstrom K."/>
        </authorList>
    </citation>
    <scope>NUCLEOTIDE SEQUENCE [LARGE SCALE GENOMIC DNA]</scope>
    <source>
        <strain evidence="3">HAMBI 1141</strain>
    </source>
</reference>
<dbReference type="KEGG" id="ngl:RG1141_CH26420"/>
<gene>
    <name evidence="2" type="ORF">RG1141_CH26420</name>
</gene>
<feature type="compositionally biased region" description="Polar residues" evidence="1">
    <location>
        <begin position="1"/>
        <end position="10"/>
    </location>
</feature>
<feature type="compositionally biased region" description="Basic and acidic residues" evidence="1">
    <location>
        <begin position="12"/>
        <end position="22"/>
    </location>
</feature>
<proteinExistence type="predicted"/>
<protein>
    <submittedName>
        <fullName evidence="2">Uncharacterized protein</fullName>
    </submittedName>
</protein>